<dbReference type="PANTHER" id="PTHR43622">
    <property type="entry name" value="3-DEHYDROQUINATE SYNTHASE"/>
    <property type="match status" value="1"/>
</dbReference>
<feature type="binding site" evidence="19">
    <location>
        <position position="194"/>
    </location>
    <ligand>
        <name>Zn(2+)</name>
        <dbReference type="ChEBI" id="CHEBI:29105"/>
    </ligand>
</feature>
<comment type="catalytic activity">
    <reaction evidence="1 19">
        <text>7-phospho-2-dehydro-3-deoxy-D-arabino-heptonate = 3-dehydroquinate + phosphate</text>
        <dbReference type="Rhea" id="RHEA:21968"/>
        <dbReference type="ChEBI" id="CHEBI:32364"/>
        <dbReference type="ChEBI" id="CHEBI:43474"/>
        <dbReference type="ChEBI" id="CHEBI:58394"/>
        <dbReference type="EC" id="4.2.3.4"/>
    </reaction>
</comment>
<evidence type="ECO:0000256" key="7">
    <source>
        <dbReference type="ARBA" id="ARBA00005412"/>
    </source>
</evidence>
<comment type="similarity">
    <text evidence="7 19">Belongs to the sugar phosphate cyclases superfamily. Dehydroquinate synthase family.</text>
</comment>
<dbReference type="InterPro" id="IPR056179">
    <property type="entry name" value="DHQS_C"/>
</dbReference>
<dbReference type="STRING" id="33044.GCA_900005695_01222"/>
<dbReference type="Gene3D" id="1.20.1090.10">
    <property type="entry name" value="Dehydroquinate synthase-like - alpha domain"/>
    <property type="match status" value="1"/>
</dbReference>
<evidence type="ECO:0000256" key="8">
    <source>
        <dbReference type="ARBA" id="ARBA00013031"/>
    </source>
</evidence>
<feature type="domain" description="3-dehydroquinate synthase C-terminal" evidence="21">
    <location>
        <begin position="191"/>
        <end position="340"/>
    </location>
</feature>
<dbReference type="GO" id="GO:0009423">
    <property type="term" value="P:chorismate biosynthetic process"/>
    <property type="evidence" value="ECO:0007669"/>
    <property type="project" value="UniProtKB-UniRule"/>
</dbReference>
<evidence type="ECO:0000256" key="6">
    <source>
        <dbReference type="ARBA" id="ARBA00004661"/>
    </source>
</evidence>
<dbReference type="Proteomes" id="UP000254950">
    <property type="component" value="Unassembled WGS sequence"/>
</dbReference>
<feature type="binding site" evidence="19">
    <location>
        <position position="161"/>
    </location>
    <ligand>
        <name>NAD(+)</name>
        <dbReference type="ChEBI" id="CHEBI:57540"/>
    </ligand>
</feature>
<dbReference type="InterPro" id="IPR030963">
    <property type="entry name" value="DHQ_synth_fam"/>
</dbReference>
<keyword evidence="15 19" id="KW-0520">NAD</keyword>
<keyword evidence="11 19" id="KW-0028">Amino-acid biosynthesis</keyword>
<dbReference type="UniPathway" id="UPA00053">
    <property type="reaction ID" value="UER00085"/>
</dbReference>
<dbReference type="GO" id="GO:0008652">
    <property type="term" value="P:amino acid biosynthetic process"/>
    <property type="evidence" value="ECO:0007669"/>
    <property type="project" value="UniProtKB-KW"/>
</dbReference>
<dbReference type="EC" id="4.2.3.4" evidence="8 19"/>
<dbReference type="Gene3D" id="3.40.50.1970">
    <property type="match status" value="1"/>
</dbReference>
<evidence type="ECO:0000259" key="20">
    <source>
        <dbReference type="Pfam" id="PF01761"/>
    </source>
</evidence>
<name>A0A380ZG55_BARDO</name>
<comment type="cofactor">
    <cofactor evidence="19">
        <name>Co(2+)</name>
        <dbReference type="ChEBI" id="CHEBI:48828"/>
    </cofactor>
    <cofactor evidence="19">
        <name>Zn(2+)</name>
        <dbReference type="ChEBI" id="CHEBI:29105"/>
    </cofactor>
    <text evidence="19">Binds 1 divalent metal cation per subunit. Can use either Co(2+) or Zn(2+).</text>
</comment>
<dbReference type="OrthoDB" id="9806583at2"/>
<dbReference type="SUPFAM" id="SSF56796">
    <property type="entry name" value="Dehydroquinate synthase-like"/>
    <property type="match status" value="1"/>
</dbReference>
<evidence type="ECO:0000256" key="15">
    <source>
        <dbReference type="ARBA" id="ARBA00023027"/>
    </source>
</evidence>
<feature type="domain" description="3-dehydroquinate synthase N-terminal" evidence="20">
    <location>
        <begin position="77"/>
        <end position="189"/>
    </location>
</feature>
<evidence type="ECO:0000256" key="2">
    <source>
        <dbReference type="ARBA" id="ARBA00001911"/>
    </source>
</evidence>
<reference evidence="22 23" key="1">
    <citation type="submission" date="2018-06" db="EMBL/GenBank/DDBJ databases">
        <authorList>
            <consortium name="Pathogen Informatics"/>
            <person name="Doyle S."/>
        </authorList>
    </citation>
    <scope>NUCLEOTIDE SEQUENCE [LARGE SCALE GENOMIC DNA]</scope>
    <source>
        <strain evidence="22 23">NCTC12862</strain>
    </source>
</reference>
<evidence type="ECO:0000313" key="23">
    <source>
        <dbReference type="Proteomes" id="UP000254950"/>
    </source>
</evidence>
<keyword evidence="18 19" id="KW-0170">Cobalt</keyword>
<comment type="function">
    <text evidence="4 19">Catalyzes the conversion of 3-deoxy-D-arabino-heptulosonate 7-phosphate (DAHP) to dehydroquinate (DHQ).</text>
</comment>
<sequence>MQTKTVTVKLDKHCYNIIIGPGLITQAASQIKQSLNHNHQNLHQTRLAIITDTNVASLHLEILQEEFKKNKIHTVPIIVEAGEKSKSFSTLKIVIDKILAARLERGDSVITFGGGVIGDLGGFAASIIRRGMNFIQMPTTLLAQIDSSVGGKTGINSRYGKNLIGTFYQPQCVIADTCTLDTLPLRQFRAGYAEMVKYGLINQPDFFEWLEKNGQRIFSNGPIRTDAIVRSCQFKADIVARDEYETGERALLNLGHTFGHMLETATDYDSNRLIHGEAVAIGMVLAHQFSAQLNLISPTLTHRMETHLKAVGLPTQLQDIPGKIPNAETLMTLISQDKKVSQNNLTFILTRGLGQSFIAKNVSPEAVLTFLEQKLAEIR</sequence>
<protein>
    <recommendedName>
        <fullName evidence="9 19">3-dehydroquinate synthase</fullName>
        <shortName evidence="19">DHQS</shortName>
        <ecNumber evidence="8 19">4.2.3.4</ecNumber>
    </recommendedName>
</protein>
<evidence type="ECO:0000256" key="18">
    <source>
        <dbReference type="ARBA" id="ARBA00023285"/>
    </source>
</evidence>
<dbReference type="AlphaFoldDB" id="A0A380ZG55"/>
<comment type="cofactor">
    <cofactor evidence="2 19">
        <name>NAD(+)</name>
        <dbReference type="ChEBI" id="CHEBI:57540"/>
    </cofactor>
</comment>
<dbReference type="FunFam" id="3.40.50.1970:FF:000007">
    <property type="entry name" value="Pentafunctional AROM polypeptide"/>
    <property type="match status" value="1"/>
</dbReference>
<comment type="caution">
    <text evidence="19">Lacks conserved residue(s) required for the propagation of feature annotation.</text>
</comment>
<dbReference type="CDD" id="cd08195">
    <property type="entry name" value="DHQS"/>
    <property type="match status" value="1"/>
</dbReference>
<keyword evidence="13 19" id="KW-0547">Nucleotide-binding</keyword>
<comment type="subcellular location">
    <subcellularLocation>
        <location evidence="5 19">Cytoplasm</location>
    </subcellularLocation>
</comment>
<dbReference type="InterPro" id="IPR050071">
    <property type="entry name" value="Dehydroquinate_synthase"/>
</dbReference>
<evidence type="ECO:0000256" key="5">
    <source>
        <dbReference type="ARBA" id="ARBA00004496"/>
    </source>
</evidence>
<evidence type="ECO:0000256" key="13">
    <source>
        <dbReference type="ARBA" id="ARBA00022741"/>
    </source>
</evidence>
<keyword evidence="14 19" id="KW-0862">Zinc</keyword>
<keyword evidence="10 19" id="KW-0963">Cytoplasm</keyword>
<evidence type="ECO:0000256" key="14">
    <source>
        <dbReference type="ARBA" id="ARBA00022833"/>
    </source>
</evidence>
<dbReference type="InterPro" id="IPR016037">
    <property type="entry name" value="DHQ_synth_AroB"/>
</dbReference>
<dbReference type="PIRSF" id="PIRSF001455">
    <property type="entry name" value="DHQ_synth"/>
    <property type="match status" value="1"/>
</dbReference>
<dbReference type="GO" id="GO:0000166">
    <property type="term" value="F:nucleotide binding"/>
    <property type="evidence" value="ECO:0007669"/>
    <property type="project" value="UniProtKB-KW"/>
</dbReference>
<comment type="pathway">
    <text evidence="6 19">Metabolic intermediate biosynthesis; chorismate biosynthesis; chorismate from D-erythrose 4-phosphate and phosphoenolpyruvate: step 2/7.</text>
</comment>
<evidence type="ECO:0000259" key="21">
    <source>
        <dbReference type="Pfam" id="PF24621"/>
    </source>
</evidence>
<dbReference type="HAMAP" id="MF_00110">
    <property type="entry name" value="DHQ_synthase"/>
    <property type="match status" value="1"/>
</dbReference>
<accession>A0A380ZG55</accession>
<evidence type="ECO:0000256" key="19">
    <source>
        <dbReference type="HAMAP-Rule" id="MF_00110"/>
    </source>
</evidence>
<keyword evidence="12 19" id="KW-0479">Metal-binding</keyword>
<proteinExistence type="inferred from homology"/>
<dbReference type="EMBL" id="UFTF01000001">
    <property type="protein sequence ID" value="SUV45929.1"/>
    <property type="molecule type" value="Genomic_DNA"/>
</dbReference>
<dbReference type="GO" id="GO:0046872">
    <property type="term" value="F:metal ion binding"/>
    <property type="evidence" value="ECO:0007669"/>
    <property type="project" value="UniProtKB-KW"/>
</dbReference>
<dbReference type="NCBIfam" id="TIGR01357">
    <property type="entry name" value="aroB"/>
    <property type="match status" value="1"/>
</dbReference>
<dbReference type="RefSeq" id="WP_004856253.1">
    <property type="nucleotide sequence ID" value="NZ_CACVBH010000001.1"/>
</dbReference>
<evidence type="ECO:0000256" key="4">
    <source>
        <dbReference type="ARBA" id="ARBA00003485"/>
    </source>
</evidence>
<evidence type="ECO:0000256" key="3">
    <source>
        <dbReference type="ARBA" id="ARBA00001947"/>
    </source>
</evidence>
<evidence type="ECO:0000256" key="16">
    <source>
        <dbReference type="ARBA" id="ARBA00023141"/>
    </source>
</evidence>
<evidence type="ECO:0000256" key="1">
    <source>
        <dbReference type="ARBA" id="ARBA00001393"/>
    </source>
</evidence>
<dbReference type="Pfam" id="PF01761">
    <property type="entry name" value="DHQ_synthase"/>
    <property type="match status" value="1"/>
</dbReference>
<feature type="binding site" evidence="19">
    <location>
        <position position="256"/>
    </location>
    <ligand>
        <name>Zn(2+)</name>
        <dbReference type="ChEBI" id="CHEBI:29105"/>
    </ligand>
</feature>
<feature type="binding site" evidence="19">
    <location>
        <position position="275"/>
    </location>
    <ligand>
        <name>Zn(2+)</name>
        <dbReference type="ChEBI" id="CHEBI:29105"/>
    </ligand>
</feature>
<dbReference type="PANTHER" id="PTHR43622:SF7">
    <property type="entry name" value="3-DEHYDROQUINATE SYNTHASE, CHLOROPLASTIC"/>
    <property type="match status" value="1"/>
</dbReference>
<evidence type="ECO:0000256" key="10">
    <source>
        <dbReference type="ARBA" id="ARBA00022490"/>
    </source>
</evidence>
<comment type="cofactor">
    <cofactor evidence="3">
        <name>Zn(2+)</name>
        <dbReference type="ChEBI" id="CHEBI:29105"/>
    </cofactor>
</comment>
<evidence type="ECO:0000256" key="12">
    <source>
        <dbReference type="ARBA" id="ARBA00022723"/>
    </source>
</evidence>
<keyword evidence="17 19" id="KW-0456">Lyase</keyword>
<gene>
    <name evidence="19 22" type="primary">aroB</name>
    <name evidence="22" type="ORF">NCTC12862_01472</name>
</gene>
<dbReference type="InterPro" id="IPR030960">
    <property type="entry name" value="DHQS/DOIS_N"/>
</dbReference>
<evidence type="ECO:0000256" key="9">
    <source>
        <dbReference type="ARBA" id="ARBA00017684"/>
    </source>
</evidence>
<keyword evidence="16 19" id="KW-0057">Aromatic amino acid biosynthesis</keyword>
<evidence type="ECO:0000256" key="17">
    <source>
        <dbReference type="ARBA" id="ARBA00023239"/>
    </source>
</evidence>
<feature type="binding site" evidence="19">
    <location>
        <begin position="115"/>
        <end position="119"/>
    </location>
    <ligand>
        <name>NAD(+)</name>
        <dbReference type="ChEBI" id="CHEBI:57540"/>
    </ligand>
</feature>
<dbReference type="GO" id="GO:0005737">
    <property type="term" value="C:cytoplasm"/>
    <property type="evidence" value="ECO:0007669"/>
    <property type="project" value="UniProtKB-SubCell"/>
</dbReference>
<dbReference type="GO" id="GO:0009073">
    <property type="term" value="P:aromatic amino acid family biosynthetic process"/>
    <property type="evidence" value="ECO:0007669"/>
    <property type="project" value="UniProtKB-KW"/>
</dbReference>
<dbReference type="Pfam" id="PF24621">
    <property type="entry name" value="DHQS_C"/>
    <property type="match status" value="1"/>
</dbReference>
<organism evidence="22 23">
    <name type="scientific">Bartonella doshiae</name>
    <dbReference type="NCBI Taxonomy" id="33044"/>
    <lineage>
        <taxon>Bacteria</taxon>
        <taxon>Pseudomonadati</taxon>
        <taxon>Pseudomonadota</taxon>
        <taxon>Alphaproteobacteria</taxon>
        <taxon>Hyphomicrobiales</taxon>
        <taxon>Bartonellaceae</taxon>
        <taxon>Bartonella</taxon>
    </lineage>
</organism>
<dbReference type="GO" id="GO:0003856">
    <property type="term" value="F:3-dehydroquinate synthase activity"/>
    <property type="evidence" value="ECO:0007669"/>
    <property type="project" value="UniProtKB-UniRule"/>
</dbReference>
<feature type="binding site" evidence="19">
    <location>
        <begin position="179"/>
        <end position="182"/>
    </location>
    <ligand>
        <name>NAD(+)</name>
        <dbReference type="ChEBI" id="CHEBI:57540"/>
    </ligand>
</feature>
<feature type="binding site" evidence="19">
    <location>
        <position position="152"/>
    </location>
    <ligand>
        <name>NAD(+)</name>
        <dbReference type="ChEBI" id="CHEBI:57540"/>
    </ligand>
</feature>
<evidence type="ECO:0000313" key="22">
    <source>
        <dbReference type="EMBL" id="SUV45929.1"/>
    </source>
</evidence>
<evidence type="ECO:0000256" key="11">
    <source>
        <dbReference type="ARBA" id="ARBA00022605"/>
    </source>
</evidence>
<feature type="binding site" evidence="19">
    <location>
        <begin position="139"/>
        <end position="140"/>
    </location>
    <ligand>
        <name>NAD(+)</name>
        <dbReference type="ChEBI" id="CHEBI:57540"/>
    </ligand>
</feature>